<name>A0A7M7M9N3_VARDE</name>
<feature type="region of interest" description="Disordered" evidence="7">
    <location>
        <begin position="594"/>
        <end position="622"/>
    </location>
</feature>
<feature type="domain" description="Nuclear respiratory factor 1 NLS/DNA-binding dimerisation" evidence="8">
    <location>
        <begin position="125"/>
        <end position="353"/>
    </location>
</feature>
<evidence type="ECO:0000256" key="2">
    <source>
        <dbReference type="ARBA" id="ARBA00005713"/>
    </source>
</evidence>
<dbReference type="GO" id="GO:0003677">
    <property type="term" value="F:DNA binding"/>
    <property type="evidence" value="ECO:0007669"/>
    <property type="project" value="UniProtKB-KW"/>
</dbReference>
<protein>
    <recommendedName>
        <fullName evidence="8">Nuclear respiratory factor 1 NLS/DNA-binding dimerisation domain-containing protein</fullName>
    </recommendedName>
</protein>
<reference evidence="9" key="1">
    <citation type="submission" date="2021-01" db="UniProtKB">
        <authorList>
            <consortium name="EnsemblMetazoa"/>
        </authorList>
    </citation>
    <scope>IDENTIFICATION</scope>
</reference>
<comment type="subcellular location">
    <subcellularLocation>
        <location evidence="1">Nucleus</location>
    </subcellularLocation>
</comment>
<dbReference type="EnsemblMetazoa" id="XM_022790435">
    <property type="protein sequence ID" value="XP_022646170"/>
    <property type="gene ID" value="LOC111243967"/>
</dbReference>
<evidence type="ECO:0000256" key="1">
    <source>
        <dbReference type="ARBA" id="ARBA00004123"/>
    </source>
</evidence>
<organism evidence="9 10">
    <name type="scientific">Varroa destructor</name>
    <name type="common">Honeybee mite</name>
    <dbReference type="NCBI Taxonomy" id="109461"/>
    <lineage>
        <taxon>Eukaryota</taxon>
        <taxon>Metazoa</taxon>
        <taxon>Ecdysozoa</taxon>
        <taxon>Arthropoda</taxon>
        <taxon>Chelicerata</taxon>
        <taxon>Arachnida</taxon>
        <taxon>Acari</taxon>
        <taxon>Parasitiformes</taxon>
        <taxon>Mesostigmata</taxon>
        <taxon>Gamasina</taxon>
        <taxon>Dermanyssoidea</taxon>
        <taxon>Varroidae</taxon>
        <taxon>Varroa</taxon>
    </lineage>
</organism>
<feature type="compositionally biased region" description="Polar residues" evidence="7">
    <location>
        <begin position="594"/>
        <end position="605"/>
    </location>
</feature>
<keyword evidence="6" id="KW-0539">Nucleus</keyword>
<evidence type="ECO:0000256" key="3">
    <source>
        <dbReference type="ARBA" id="ARBA00023015"/>
    </source>
</evidence>
<proteinExistence type="inferred from homology"/>
<dbReference type="Pfam" id="PF10491">
    <property type="entry name" value="Nrf1_DNA-bind"/>
    <property type="match status" value="1"/>
</dbReference>
<dbReference type="InterPro" id="IPR019525">
    <property type="entry name" value="Nrf1_NLS/DNA-bd_dimer"/>
</dbReference>
<evidence type="ECO:0000313" key="10">
    <source>
        <dbReference type="Proteomes" id="UP000594260"/>
    </source>
</evidence>
<keyword evidence="3" id="KW-0805">Transcription regulation</keyword>
<evidence type="ECO:0000259" key="8">
    <source>
        <dbReference type="Pfam" id="PF10491"/>
    </source>
</evidence>
<dbReference type="RefSeq" id="XP_022646172.1">
    <property type="nucleotide sequence ID" value="XM_022790437.1"/>
</dbReference>
<dbReference type="InterPro" id="IPR039142">
    <property type="entry name" value="NRF1/Ewg"/>
</dbReference>
<dbReference type="FunCoup" id="A0A7M7M9N3">
    <property type="interactions" value="245"/>
</dbReference>
<evidence type="ECO:0000256" key="7">
    <source>
        <dbReference type="SAM" id="MobiDB-lite"/>
    </source>
</evidence>
<dbReference type="KEGG" id="vde:111243967"/>
<dbReference type="InParanoid" id="A0A7M7M9N3"/>
<comment type="similarity">
    <text evidence="2">Belongs to the NRF1/Ewg family.</text>
</comment>
<evidence type="ECO:0000313" key="9">
    <source>
        <dbReference type="EnsemblMetazoa" id="XP_022646171"/>
    </source>
</evidence>
<dbReference type="EnsemblMetazoa" id="XM_022790437">
    <property type="protein sequence ID" value="XP_022646172"/>
    <property type="gene ID" value="LOC111243967"/>
</dbReference>
<keyword evidence="4" id="KW-0238">DNA-binding</keyword>
<keyword evidence="10" id="KW-1185">Reference proteome</keyword>
<dbReference type="GO" id="GO:0006357">
    <property type="term" value="P:regulation of transcription by RNA polymerase II"/>
    <property type="evidence" value="ECO:0007669"/>
    <property type="project" value="InterPro"/>
</dbReference>
<keyword evidence="5" id="KW-0804">Transcription</keyword>
<dbReference type="PANTHER" id="PTHR20338">
    <property type="entry name" value="NUCLEAR RESPIRATORY FACTOR 1"/>
    <property type="match status" value="1"/>
</dbReference>
<evidence type="ECO:0000256" key="6">
    <source>
        <dbReference type="ARBA" id="ARBA00023242"/>
    </source>
</evidence>
<dbReference type="GO" id="GO:0003700">
    <property type="term" value="F:DNA-binding transcription factor activity"/>
    <property type="evidence" value="ECO:0007669"/>
    <property type="project" value="InterPro"/>
</dbReference>
<dbReference type="Proteomes" id="UP000594260">
    <property type="component" value="Unplaced"/>
</dbReference>
<dbReference type="RefSeq" id="XP_022646171.1">
    <property type="nucleotide sequence ID" value="XM_022790436.1"/>
</dbReference>
<evidence type="ECO:0000256" key="4">
    <source>
        <dbReference type="ARBA" id="ARBA00023125"/>
    </source>
</evidence>
<dbReference type="AlphaFoldDB" id="A0A7M7M9N3"/>
<sequence length="622" mass="64109">MNAVVSTASSSTSPTQALLASTVVNASLVPQQQTPQQHVVVPTGVPTIVQTVGGSGTPVGAPAGGGGLVTGGPTTVITTTSLGLHDDVIRSPPSTPESEQFDDSDLLTNAAVANDEVTQRLMAAGTVGLAAAAAIATGKKRKRPHSFETDPSIRRRQQTRLLRELKATIDEYTTRIGQQAVVMIATPGKPTDNFKVFGAQPLENVMRDLLKTAVITELENALAAHAPPVTGLNGTPGQLGTGTVAANGNTEGLHDLPPLVIDGIPTPVEKMTQAQLRCFIPLMLKYSTGRGKPGWGRESTRPPWWPQDLPWANVRSDVRSDEDKQRVSWTHALRQIVINCYRYHGREDLLPAFGEATPTQQPTVVHSAAEVDDDNKETVIRAIQTAAGATAAVNRTGCVVAQANQTSAPPPGAATAQIVATQGGQTLIQLSAESLANAAQTIYSSNGSIYGTTMVQAINNPDGSVSIIQVDPATTVVTLADGTQAQLRTMSALPQTAAGVSAVAVEGGQVLQVEEAGTVGTVVGGATVEAVGGTTTTVEMAGSDAVATLENALSQGGQIILTGEDGSASFPVGSMVAIPVSMYHHSGMQVMQATGGATTDDNSPPTGHEPGGEEVELVTGPD</sequence>
<evidence type="ECO:0000256" key="5">
    <source>
        <dbReference type="ARBA" id="ARBA00023163"/>
    </source>
</evidence>
<accession>A0A7M7M9N3</accession>
<dbReference type="EnsemblMetazoa" id="XM_022790436">
    <property type="protein sequence ID" value="XP_022646171"/>
    <property type="gene ID" value="LOC111243967"/>
</dbReference>
<dbReference type="OrthoDB" id="10031051at2759"/>
<dbReference type="RefSeq" id="XP_022646170.1">
    <property type="nucleotide sequence ID" value="XM_022790435.1"/>
</dbReference>
<dbReference type="GO" id="GO:0005634">
    <property type="term" value="C:nucleus"/>
    <property type="evidence" value="ECO:0007669"/>
    <property type="project" value="UniProtKB-SubCell"/>
</dbReference>
<dbReference type="OMA" id="PITHYAP"/>
<dbReference type="GeneID" id="111243967"/>